<protein>
    <submittedName>
        <fullName evidence="2">Uncharacterized protein</fullName>
    </submittedName>
</protein>
<name>A0A645G6C0_9ZZZZ</name>
<keyword evidence="1" id="KW-0812">Transmembrane</keyword>
<comment type="caution">
    <text evidence="2">The sequence shown here is derived from an EMBL/GenBank/DDBJ whole genome shotgun (WGS) entry which is preliminary data.</text>
</comment>
<gene>
    <name evidence="2" type="ORF">SDC9_168728</name>
</gene>
<evidence type="ECO:0000313" key="2">
    <source>
        <dbReference type="EMBL" id="MPN21349.1"/>
    </source>
</evidence>
<sequence>MMKQILSKKSIVILSTMLMIVGIGCGIIGFAMAKNNTENLKTGNSDAWYQTVHVNDENEFRIYLEIGPISIMSFGH</sequence>
<dbReference type="PROSITE" id="PS51257">
    <property type="entry name" value="PROKAR_LIPOPROTEIN"/>
    <property type="match status" value="1"/>
</dbReference>
<keyword evidence="1" id="KW-0472">Membrane</keyword>
<feature type="transmembrane region" description="Helical" evidence="1">
    <location>
        <begin position="12"/>
        <end position="33"/>
    </location>
</feature>
<dbReference type="AlphaFoldDB" id="A0A645G6C0"/>
<dbReference type="EMBL" id="VSSQ01069316">
    <property type="protein sequence ID" value="MPN21349.1"/>
    <property type="molecule type" value="Genomic_DNA"/>
</dbReference>
<proteinExistence type="predicted"/>
<evidence type="ECO:0000256" key="1">
    <source>
        <dbReference type="SAM" id="Phobius"/>
    </source>
</evidence>
<keyword evidence="1" id="KW-1133">Transmembrane helix</keyword>
<organism evidence="2">
    <name type="scientific">bioreactor metagenome</name>
    <dbReference type="NCBI Taxonomy" id="1076179"/>
    <lineage>
        <taxon>unclassified sequences</taxon>
        <taxon>metagenomes</taxon>
        <taxon>ecological metagenomes</taxon>
    </lineage>
</organism>
<accession>A0A645G6C0</accession>
<reference evidence="2" key="1">
    <citation type="submission" date="2019-08" db="EMBL/GenBank/DDBJ databases">
        <authorList>
            <person name="Kucharzyk K."/>
            <person name="Murdoch R.W."/>
            <person name="Higgins S."/>
            <person name="Loffler F."/>
        </authorList>
    </citation>
    <scope>NUCLEOTIDE SEQUENCE</scope>
</reference>